<keyword evidence="9" id="KW-1185">Reference proteome</keyword>
<evidence type="ECO:0008006" key="10">
    <source>
        <dbReference type="Google" id="ProtNLM"/>
    </source>
</evidence>
<keyword evidence="4 7" id="KW-1133">Transmembrane helix</keyword>
<name>A0ABN9Y3U2_9DINO</name>
<keyword evidence="3" id="KW-0677">Repeat</keyword>
<protein>
    <recommendedName>
        <fullName evidence="10">H(+)-exporting diphosphatase</fullName>
    </recommendedName>
</protein>
<evidence type="ECO:0000256" key="7">
    <source>
        <dbReference type="SAM" id="Phobius"/>
    </source>
</evidence>
<reference evidence="8" key="1">
    <citation type="submission" date="2023-10" db="EMBL/GenBank/DDBJ databases">
        <authorList>
            <person name="Chen Y."/>
            <person name="Shah S."/>
            <person name="Dougan E. K."/>
            <person name="Thang M."/>
            <person name="Chan C."/>
        </authorList>
    </citation>
    <scope>NUCLEOTIDE SEQUENCE [LARGE SCALE GENOMIC DNA]</scope>
</reference>
<evidence type="ECO:0000313" key="9">
    <source>
        <dbReference type="Proteomes" id="UP001189429"/>
    </source>
</evidence>
<dbReference type="InterPro" id="IPR051280">
    <property type="entry name" value="Cl-channel/antiporter"/>
</dbReference>
<dbReference type="SUPFAM" id="SSF81340">
    <property type="entry name" value="Clc chloride channel"/>
    <property type="match status" value="1"/>
</dbReference>
<proteinExistence type="predicted"/>
<evidence type="ECO:0000256" key="6">
    <source>
        <dbReference type="ARBA" id="ARBA00023136"/>
    </source>
</evidence>
<keyword evidence="6 7" id="KW-0472">Membrane</keyword>
<evidence type="ECO:0000256" key="2">
    <source>
        <dbReference type="ARBA" id="ARBA00022692"/>
    </source>
</evidence>
<dbReference type="PANTHER" id="PTHR11689">
    <property type="entry name" value="CHLORIDE CHANNEL PROTEIN CLC FAMILY MEMBER"/>
    <property type="match status" value="1"/>
</dbReference>
<evidence type="ECO:0000256" key="1">
    <source>
        <dbReference type="ARBA" id="ARBA00004141"/>
    </source>
</evidence>
<dbReference type="InterPro" id="IPR014743">
    <property type="entry name" value="Cl-channel_core"/>
</dbReference>
<dbReference type="Gene3D" id="1.10.3080.10">
    <property type="entry name" value="Clc chloride channel"/>
    <property type="match status" value="1"/>
</dbReference>
<feature type="transmembrane region" description="Helical" evidence="7">
    <location>
        <begin position="33"/>
        <end position="58"/>
    </location>
</feature>
<dbReference type="PANTHER" id="PTHR11689:SF136">
    <property type="entry name" value="H(+)_CL(-) EXCHANGE TRANSPORTER 7"/>
    <property type="match status" value="1"/>
</dbReference>
<gene>
    <name evidence="8" type="ORF">PCOR1329_LOCUS82284</name>
</gene>
<keyword evidence="2 7" id="KW-0812">Transmembrane</keyword>
<feature type="non-terminal residue" evidence="8">
    <location>
        <position position="191"/>
    </location>
</feature>
<organism evidence="8 9">
    <name type="scientific">Prorocentrum cordatum</name>
    <dbReference type="NCBI Taxonomy" id="2364126"/>
    <lineage>
        <taxon>Eukaryota</taxon>
        <taxon>Sar</taxon>
        <taxon>Alveolata</taxon>
        <taxon>Dinophyceae</taxon>
        <taxon>Prorocentrales</taxon>
        <taxon>Prorocentraceae</taxon>
        <taxon>Prorocentrum</taxon>
    </lineage>
</organism>
<dbReference type="Proteomes" id="UP001189429">
    <property type="component" value="Unassembled WGS sequence"/>
</dbReference>
<evidence type="ECO:0000313" key="8">
    <source>
        <dbReference type="EMBL" id="CAK0907178.1"/>
    </source>
</evidence>
<feature type="transmembrane region" description="Helical" evidence="7">
    <location>
        <begin position="166"/>
        <end position="189"/>
    </location>
</feature>
<evidence type="ECO:0000256" key="5">
    <source>
        <dbReference type="ARBA" id="ARBA00023122"/>
    </source>
</evidence>
<dbReference type="Pfam" id="PF00654">
    <property type="entry name" value="Voltage_CLC"/>
    <property type="match status" value="1"/>
</dbReference>
<evidence type="ECO:0000256" key="4">
    <source>
        <dbReference type="ARBA" id="ARBA00022989"/>
    </source>
</evidence>
<accession>A0ABN9Y3U2</accession>
<comment type="caution">
    <text evidence="8">The sequence shown here is derived from an EMBL/GenBank/DDBJ whole genome shotgun (WGS) entry which is preliminary data.</text>
</comment>
<evidence type="ECO:0000256" key="3">
    <source>
        <dbReference type="ARBA" id="ARBA00022737"/>
    </source>
</evidence>
<dbReference type="EMBL" id="CAUYUJ010021817">
    <property type="protein sequence ID" value="CAK0907178.1"/>
    <property type="molecule type" value="Genomic_DNA"/>
</dbReference>
<keyword evidence="5" id="KW-0129">CBS domain</keyword>
<feature type="transmembrane region" description="Helical" evidence="7">
    <location>
        <begin position="79"/>
        <end position="99"/>
    </location>
</feature>
<comment type="subcellular location">
    <subcellularLocation>
        <location evidence="1">Membrane</location>
        <topology evidence="1">Multi-pass membrane protein</topology>
    </subcellularLocation>
</comment>
<dbReference type="InterPro" id="IPR001807">
    <property type="entry name" value="ClC"/>
</dbReference>
<sequence>MGLFSALARRASAGGPGFIEFPDKDAGFEIWELGTFACLGLVTGLLGALFCNSVKTTLKVRRRIFQLGSPTSATKRMRLLEVACVVVFTMFICLWPAVIVGCEEAHAGDAEAHRRLGGGASEGPPDVTGGICQPGEFSTMGFILLSPKEAAIKTLFSREMAAGAKLSAGSLLASFVIVWGTTIVTFGSAMP</sequence>